<dbReference type="InterPro" id="IPR004686">
    <property type="entry name" value="Mtc"/>
</dbReference>
<name>A0ABP1R2U3_9HEXA</name>
<dbReference type="NCBIfam" id="TIGR00798">
    <property type="entry name" value="mtc"/>
    <property type="match status" value="1"/>
</dbReference>
<evidence type="ECO:0000256" key="3">
    <source>
        <dbReference type="ARBA" id="ARBA00022448"/>
    </source>
</evidence>
<evidence type="ECO:0000256" key="2">
    <source>
        <dbReference type="ARBA" id="ARBA00005974"/>
    </source>
</evidence>
<evidence type="ECO:0000256" key="8">
    <source>
        <dbReference type="ARBA" id="ARBA00023136"/>
    </source>
</evidence>
<proteinExistence type="inferred from homology"/>
<gene>
    <name evidence="10" type="ORF">ODALV1_LOCUS17535</name>
</gene>
<dbReference type="PANTHER" id="PTHR11153:SF8">
    <property type="entry name" value="SIDEROFLEXIN-1"/>
    <property type="match status" value="1"/>
</dbReference>
<evidence type="ECO:0000256" key="7">
    <source>
        <dbReference type="ARBA" id="ARBA00023128"/>
    </source>
</evidence>
<evidence type="ECO:0000256" key="5">
    <source>
        <dbReference type="ARBA" id="ARBA00022970"/>
    </source>
</evidence>
<evidence type="ECO:0000256" key="4">
    <source>
        <dbReference type="ARBA" id="ARBA00022692"/>
    </source>
</evidence>
<protein>
    <recommendedName>
        <fullName evidence="9">Sidoreflexin</fullName>
    </recommendedName>
</protein>
<evidence type="ECO:0000256" key="9">
    <source>
        <dbReference type="RuleBase" id="RU362000"/>
    </source>
</evidence>
<organism evidence="10 11">
    <name type="scientific">Orchesella dallaii</name>
    <dbReference type="NCBI Taxonomy" id="48710"/>
    <lineage>
        <taxon>Eukaryota</taxon>
        <taxon>Metazoa</taxon>
        <taxon>Ecdysozoa</taxon>
        <taxon>Arthropoda</taxon>
        <taxon>Hexapoda</taxon>
        <taxon>Collembola</taxon>
        <taxon>Entomobryomorpha</taxon>
        <taxon>Entomobryoidea</taxon>
        <taxon>Orchesellidae</taxon>
        <taxon>Orchesellinae</taxon>
        <taxon>Orchesella</taxon>
    </lineage>
</organism>
<evidence type="ECO:0000313" key="10">
    <source>
        <dbReference type="EMBL" id="CAL8117100.1"/>
    </source>
</evidence>
<evidence type="ECO:0000313" key="11">
    <source>
        <dbReference type="Proteomes" id="UP001642540"/>
    </source>
</evidence>
<feature type="transmembrane region" description="Helical" evidence="9">
    <location>
        <begin position="271"/>
        <end position="293"/>
    </location>
</feature>
<comment type="caution">
    <text evidence="10">The sequence shown here is derived from an EMBL/GenBank/DDBJ whole genome shotgun (WGS) entry which is preliminary data.</text>
</comment>
<dbReference type="Proteomes" id="UP001642540">
    <property type="component" value="Unassembled WGS sequence"/>
</dbReference>
<keyword evidence="4 9" id="KW-0812">Transmembrane</keyword>
<accession>A0ABP1R2U3</accession>
<evidence type="ECO:0000256" key="1">
    <source>
        <dbReference type="ARBA" id="ARBA00004225"/>
    </source>
</evidence>
<keyword evidence="11" id="KW-1185">Reference proteome</keyword>
<keyword evidence="5" id="KW-0029">Amino-acid transport</keyword>
<dbReference type="EMBL" id="CAXLJM020000053">
    <property type="protein sequence ID" value="CAL8117100.1"/>
    <property type="molecule type" value="Genomic_DNA"/>
</dbReference>
<evidence type="ECO:0000256" key="6">
    <source>
        <dbReference type="ARBA" id="ARBA00022989"/>
    </source>
</evidence>
<keyword evidence="7 9" id="KW-0496">Mitochondrion</keyword>
<dbReference type="PANTHER" id="PTHR11153">
    <property type="entry name" value="SIDEROFLEXIN"/>
    <property type="match status" value="1"/>
</dbReference>
<keyword evidence="3" id="KW-0813">Transport</keyword>
<dbReference type="Pfam" id="PF03820">
    <property type="entry name" value="SFXNs"/>
    <property type="match status" value="1"/>
</dbReference>
<sequence length="326" mass="36050">MSSNKSQRLNLEESRWDQNTYVGRATHFFVTTNPLNLFLSSEELEKARDIVTRYRKGEPLKNLSDEEIWRAKHIYDSAFHPDTGQMVPYVGRMCSQVPVNMVIVGGMLSFYKSKSAVMFWQWLNQTFNAIVNYSNRSGGTQVSTQQLGISYVCGTGGALAITTGLKQFISKSGKQLPLLSRLVPFVGVAAATCVNLPIMRSSELVHGIPVTDSKGKLIGISTIAAQYGIAQVVFSRIINAIPPMVVPPLVMNQLESRLKLPLLLRYPKLSIPIQIALVGILNAFAIPMCCAIFPQKSNIPVSKLESEIQTNAKKYGVTTVYYNKGL</sequence>
<comment type="subcellular location">
    <subcellularLocation>
        <location evidence="1 9">Mitochondrion membrane</location>
        <topology evidence="1 9">Multi-pass membrane protein</topology>
    </subcellularLocation>
</comment>
<comment type="similarity">
    <text evidence="2 9">Belongs to the sideroflexin family.</text>
</comment>
<keyword evidence="8 9" id="KW-0472">Membrane</keyword>
<keyword evidence="6 9" id="KW-1133">Transmembrane helix</keyword>
<reference evidence="10 11" key="1">
    <citation type="submission" date="2024-08" db="EMBL/GenBank/DDBJ databases">
        <authorList>
            <person name="Cucini C."/>
            <person name="Frati F."/>
        </authorList>
    </citation>
    <scope>NUCLEOTIDE SEQUENCE [LARGE SCALE GENOMIC DNA]</scope>
</reference>
<comment type="caution">
    <text evidence="9">Lacks conserved residue(s) required for the propagation of feature annotation.</text>
</comment>